<accession>A0ABR6C2D3</accession>
<proteinExistence type="predicted"/>
<evidence type="ECO:0008006" key="3">
    <source>
        <dbReference type="Google" id="ProtNLM"/>
    </source>
</evidence>
<gene>
    <name evidence="1" type="ORF">HNQ97_001103</name>
</gene>
<sequence>MRGYSEQFEGRFLPITADEIASHPALQELIRRQSQALLIAYEANPRQSSIFATQQRWLMGHIGFAVYFNRDAGEPGLLTSRFLDMTQAYAVASRNTADAFLKELLNYGYIEYCPESDDRRARPVRPSQSTFDAIHGWIMVHLATLDGLDGGQRLATYLATSDGMDRIEPLICEGLLSSQAIREPANTFSLFTWLNNGGIIMERLIVGLEDASSGAEQLSTSITSIAEMGLWLQLSRSHLARKLREAEALGSIGWRGKRGSSVMWVSRGFLGEIAAAQAAKLAVIDAAYEASLAPEIG</sequence>
<evidence type="ECO:0000313" key="2">
    <source>
        <dbReference type="Proteomes" id="UP000587524"/>
    </source>
</evidence>
<dbReference type="Proteomes" id="UP000587524">
    <property type="component" value="Unassembled WGS sequence"/>
</dbReference>
<dbReference type="EMBL" id="JACJHZ010000003">
    <property type="protein sequence ID" value="MBA9019113.1"/>
    <property type="molecule type" value="Genomic_DNA"/>
</dbReference>
<organism evidence="1 2">
    <name type="scientific">Aminobacter ciceronei</name>
    <dbReference type="NCBI Taxonomy" id="150723"/>
    <lineage>
        <taxon>Bacteria</taxon>
        <taxon>Pseudomonadati</taxon>
        <taxon>Pseudomonadota</taxon>
        <taxon>Alphaproteobacteria</taxon>
        <taxon>Hyphomicrobiales</taxon>
        <taxon>Phyllobacteriaceae</taxon>
        <taxon>Aminobacter</taxon>
    </lineage>
</organism>
<name>A0ABR6C2D3_9HYPH</name>
<comment type="caution">
    <text evidence="1">The sequence shown here is derived from an EMBL/GenBank/DDBJ whole genome shotgun (WGS) entry which is preliminary data.</text>
</comment>
<dbReference type="RefSeq" id="WP_246340573.1">
    <property type="nucleotide sequence ID" value="NZ_JACJHY010000003.1"/>
</dbReference>
<reference evidence="1 2" key="1">
    <citation type="submission" date="2020-08" db="EMBL/GenBank/DDBJ databases">
        <title>Genomic Encyclopedia of Type Strains, Phase IV (KMG-IV): sequencing the most valuable type-strain genomes for metagenomic binning, comparative biology and taxonomic classification.</title>
        <authorList>
            <person name="Goeker M."/>
        </authorList>
    </citation>
    <scope>NUCLEOTIDE SEQUENCE [LARGE SCALE GENOMIC DNA]</scope>
    <source>
        <strain evidence="1 2">DSM 17455</strain>
    </source>
</reference>
<evidence type="ECO:0000313" key="1">
    <source>
        <dbReference type="EMBL" id="MBA9019113.1"/>
    </source>
</evidence>
<protein>
    <recommendedName>
        <fullName evidence="3">MarR family transcriptional regulator</fullName>
    </recommendedName>
</protein>
<keyword evidence="2" id="KW-1185">Reference proteome</keyword>